<reference evidence="1" key="1">
    <citation type="submission" date="2020-05" db="EMBL/GenBank/DDBJ databases">
        <authorList>
            <person name="Chiriac C."/>
            <person name="Salcher M."/>
            <person name="Ghai R."/>
            <person name="Kavagutti S V."/>
        </authorList>
    </citation>
    <scope>NUCLEOTIDE SEQUENCE</scope>
</reference>
<protein>
    <submittedName>
        <fullName evidence="1">Unannotated protein</fullName>
    </submittedName>
</protein>
<evidence type="ECO:0000313" key="1">
    <source>
        <dbReference type="EMBL" id="CAB5043229.1"/>
    </source>
</evidence>
<sequence length="55" mass="5765">MLIVPFAFSTMLFVNVTEAPAYSVVLFAAKVSAPVPNACAFPTVNPPAFNVVPPV</sequence>
<accession>A0A6J7SPB5</accession>
<proteinExistence type="predicted"/>
<dbReference type="AlphaFoldDB" id="A0A6J7SPB5"/>
<dbReference type="EMBL" id="CAFBPZ010000184">
    <property type="protein sequence ID" value="CAB5043229.1"/>
    <property type="molecule type" value="Genomic_DNA"/>
</dbReference>
<gene>
    <name evidence="1" type="ORF">UFOPK4237_01730</name>
</gene>
<organism evidence="1">
    <name type="scientific">freshwater metagenome</name>
    <dbReference type="NCBI Taxonomy" id="449393"/>
    <lineage>
        <taxon>unclassified sequences</taxon>
        <taxon>metagenomes</taxon>
        <taxon>ecological metagenomes</taxon>
    </lineage>
</organism>
<name>A0A6J7SPB5_9ZZZZ</name>